<keyword evidence="3" id="KW-1185">Reference proteome</keyword>
<evidence type="ECO:0000313" key="3">
    <source>
        <dbReference type="Proteomes" id="UP001327560"/>
    </source>
</evidence>
<gene>
    <name evidence="2" type="ORF">Cni_G06377</name>
</gene>
<evidence type="ECO:0000313" key="2">
    <source>
        <dbReference type="EMBL" id="WOK97669.1"/>
    </source>
</evidence>
<feature type="chain" id="PRO_5042995689" evidence="1">
    <location>
        <begin position="23"/>
        <end position="133"/>
    </location>
</feature>
<reference evidence="2 3" key="1">
    <citation type="submission" date="2023-10" db="EMBL/GenBank/DDBJ databases">
        <title>Chromosome-scale genome assembly provides insights into flower coloration mechanisms of Canna indica.</title>
        <authorList>
            <person name="Li C."/>
        </authorList>
    </citation>
    <scope>NUCLEOTIDE SEQUENCE [LARGE SCALE GENOMIC DNA]</scope>
    <source>
        <tissue evidence="2">Flower</tissue>
    </source>
</reference>
<sequence length="133" mass="15740">MFCGNGWNFCLWSVIQVEMVLSCLQFKFCFEHTEFFSSDLLTPLFTSWSWKMLKCIIYGPGAHGKSIMPSHWRLYIEVEISRIWNLCIHTINMYTWSFFFELISYFMRKMLSFNVCANSDNSIESGGHLTDLR</sequence>
<dbReference type="Proteomes" id="UP001327560">
    <property type="component" value="Chromosome 2"/>
</dbReference>
<keyword evidence="1" id="KW-0732">Signal</keyword>
<dbReference type="EMBL" id="CP136891">
    <property type="protein sequence ID" value="WOK97669.1"/>
    <property type="molecule type" value="Genomic_DNA"/>
</dbReference>
<proteinExistence type="predicted"/>
<name>A0AAQ3JWF2_9LILI</name>
<evidence type="ECO:0000256" key="1">
    <source>
        <dbReference type="SAM" id="SignalP"/>
    </source>
</evidence>
<feature type="signal peptide" evidence="1">
    <location>
        <begin position="1"/>
        <end position="22"/>
    </location>
</feature>
<organism evidence="2 3">
    <name type="scientific">Canna indica</name>
    <name type="common">Indian-shot</name>
    <dbReference type="NCBI Taxonomy" id="4628"/>
    <lineage>
        <taxon>Eukaryota</taxon>
        <taxon>Viridiplantae</taxon>
        <taxon>Streptophyta</taxon>
        <taxon>Embryophyta</taxon>
        <taxon>Tracheophyta</taxon>
        <taxon>Spermatophyta</taxon>
        <taxon>Magnoliopsida</taxon>
        <taxon>Liliopsida</taxon>
        <taxon>Zingiberales</taxon>
        <taxon>Cannaceae</taxon>
        <taxon>Canna</taxon>
    </lineage>
</organism>
<accession>A0AAQ3JWF2</accession>
<dbReference type="AlphaFoldDB" id="A0AAQ3JWF2"/>
<protein>
    <submittedName>
        <fullName evidence="2">Uncharacterized protein</fullName>
    </submittedName>
</protein>